<reference evidence="1" key="1">
    <citation type="journal article" date="2019" name="bioRxiv">
        <title>The Genome of the Zebra Mussel, Dreissena polymorpha: A Resource for Invasive Species Research.</title>
        <authorList>
            <person name="McCartney M.A."/>
            <person name="Auch B."/>
            <person name="Kono T."/>
            <person name="Mallez S."/>
            <person name="Zhang Y."/>
            <person name="Obille A."/>
            <person name="Becker A."/>
            <person name="Abrahante J.E."/>
            <person name="Garbe J."/>
            <person name="Badalamenti J.P."/>
            <person name="Herman A."/>
            <person name="Mangelson H."/>
            <person name="Liachko I."/>
            <person name="Sullivan S."/>
            <person name="Sone E.D."/>
            <person name="Koren S."/>
            <person name="Silverstein K.A.T."/>
            <person name="Beckman K.B."/>
            <person name="Gohl D.M."/>
        </authorList>
    </citation>
    <scope>NUCLEOTIDE SEQUENCE</scope>
    <source>
        <strain evidence="1">Duluth1</strain>
        <tissue evidence="1">Whole animal</tissue>
    </source>
</reference>
<sequence length="93" mass="10427">KNRPVPLRPCFSNGPQPLSYFGKGIPKINVPTMFHDDWNTVVTSTALLRKTSHALAAIFFNRLKNARLLVNVDDARTATHDAQWTKSDHKSSP</sequence>
<dbReference type="AlphaFoldDB" id="A0A9D4DG24"/>
<keyword evidence="2" id="KW-1185">Reference proteome</keyword>
<protein>
    <submittedName>
        <fullName evidence="1">Uncharacterized protein</fullName>
    </submittedName>
</protein>
<organism evidence="1 2">
    <name type="scientific">Dreissena polymorpha</name>
    <name type="common">Zebra mussel</name>
    <name type="synonym">Mytilus polymorpha</name>
    <dbReference type="NCBI Taxonomy" id="45954"/>
    <lineage>
        <taxon>Eukaryota</taxon>
        <taxon>Metazoa</taxon>
        <taxon>Spiralia</taxon>
        <taxon>Lophotrochozoa</taxon>
        <taxon>Mollusca</taxon>
        <taxon>Bivalvia</taxon>
        <taxon>Autobranchia</taxon>
        <taxon>Heteroconchia</taxon>
        <taxon>Euheterodonta</taxon>
        <taxon>Imparidentia</taxon>
        <taxon>Neoheterodontei</taxon>
        <taxon>Myida</taxon>
        <taxon>Dreissenoidea</taxon>
        <taxon>Dreissenidae</taxon>
        <taxon>Dreissena</taxon>
    </lineage>
</organism>
<accession>A0A9D4DG24</accession>
<feature type="non-terminal residue" evidence="1">
    <location>
        <position position="1"/>
    </location>
</feature>
<dbReference type="EMBL" id="JAIWYP010000010">
    <property type="protein sequence ID" value="KAH3747885.1"/>
    <property type="molecule type" value="Genomic_DNA"/>
</dbReference>
<dbReference type="Proteomes" id="UP000828390">
    <property type="component" value="Unassembled WGS sequence"/>
</dbReference>
<reference evidence="1" key="2">
    <citation type="submission" date="2020-11" db="EMBL/GenBank/DDBJ databases">
        <authorList>
            <person name="McCartney M.A."/>
            <person name="Auch B."/>
            <person name="Kono T."/>
            <person name="Mallez S."/>
            <person name="Becker A."/>
            <person name="Gohl D.M."/>
            <person name="Silverstein K.A.T."/>
            <person name="Koren S."/>
            <person name="Bechman K.B."/>
            <person name="Herman A."/>
            <person name="Abrahante J.E."/>
            <person name="Garbe J."/>
        </authorList>
    </citation>
    <scope>NUCLEOTIDE SEQUENCE</scope>
    <source>
        <strain evidence="1">Duluth1</strain>
        <tissue evidence="1">Whole animal</tissue>
    </source>
</reference>
<proteinExistence type="predicted"/>
<evidence type="ECO:0000313" key="1">
    <source>
        <dbReference type="EMBL" id="KAH3747885.1"/>
    </source>
</evidence>
<evidence type="ECO:0000313" key="2">
    <source>
        <dbReference type="Proteomes" id="UP000828390"/>
    </source>
</evidence>
<name>A0A9D4DG24_DREPO</name>
<comment type="caution">
    <text evidence="1">The sequence shown here is derived from an EMBL/GenBank/DDBJ whole genome shotgun (WGS) entry which is preliminary data.</text>
</comment>
<gene>
    <name evidence="1" type="ORF">DPMN_182320</name>
</gene>